<evidence type="ECO:0000313" key="3">
    <source>
        <dbReference type="Proteomes" id="UP000260758"/>
    </source>
</evidence>
<dbReference type="Proteomes" id="UP000260758">
    <property type="component" value="Unassembled WGS sequence"/>
</dbReference>
<keyword evidence="1" id="KW-0812">Transmembrane</keyword>
<dbReference type="EMBL" id="QSTP01000001">
    <property type="protein sequence ID" value="RGM75396.1"/>
    <property type="molecule type" value="Genomic_DNA"/>
</dbReference>
<feature type="transmembrane region" description="Helical" evidence="1">
    <location>
        <begin position="6"/>
        <end position="26"/>
    </location>
</feature>
<feature type="transmembrane region" description="Helical" evidence="1">
    <location>
        <begin position="251"/>
        <end position="269"/>
    </location>
</feature>
<evidence type="ECO:0000256" key="1">
    <source>
        <dbReference type="SAM" id="Phobius"/>
    </source>
</evidence>
<reference evidence="2 3" key="1">
    <citation type="submission" date="2018-08" db="EMBL/GenBank/DDBJ databases">
        <title>A genome reference for cultivated species of the human gut microbiota.</title>
        <authorList>
            <person name="Zou Y."/>
            <person name="Xue W."/>
            <person name="Luo G."/>
        </authorList>
    </citation>
    <scope>NUCLEOTIDE SEQUENCE [LARGE SCALE GENOMIC DNA]</scope>
    <source>
        <strain evidence="2 3">OM07-13</strain>
    </source>
</reference>
<gene>
    <name evidence="2" type="ORF">DXB99_02425</name>
</gene>
<comment type="caution">
    <text evidence="2">The sequence shown here is derived from an EMBL/GenBank/DDBJ whole genome shotgun (WGS) entry which is preliminary data.</text>
</comment>
<protein>
    <recommendedName>
        <fullName evidence="4">Type II secretion system protein GspF domain-containing protein</fullName>
    </recommendedName>
</protein>
<name>A0A3E4YKV3_9FIRM</name>
<feature type="transmembrane region" description="Helical" evidence="1">
    <location>
        <begin position="104"/>
        <end position="121"/>
    </location>
</feature>
<accession>A0A3E4YKV3</accession>
<organism evidence="2 3">
    <name type="scientific">Agathobacter rectalis</name>
    <dbReference type="NCBI Taxonomy" id="39491"/>
    <lineage>
        <taxon>Bacteria</taxon>
        <taxon>Bacillati</taxon>
        <taxon>Bacillota</taxon>
        <taxon>Clostridia</taxon>
        <taxon>Lachnospirales</taxon>
        <taxon>Lachnospiraceae</taxon>
        <taxon>Agathobacter</taxon>
    </lineage>
</organism>
<dbReference type="RefSeq" id="WP_117718154.1">
    <property type="nucleotide sequence ID" value="NZ_QSTP01000001.1"/>
</dbReference>
<keyword evidence="1" id="KW-0472">Membrane</keyword>
<keyword evidence="1" id="KW-1133">Transmembrane helix</keyword>
<sequence length="279" mass="31510">MDKKLIVDIVIVLSALGVSISVFFLLKQLFAKLFARAPDLQIQINKNLKKRLSYGPKQKELAKLGIMYRLNDYDLTPGRYAIIKLIVSAVLVLLDILLFGTNPLYIVIAAILGYFLLDFYYKHENKSDNDEIERDINRVYIVLNVSLNSNIYIVDALVQAAEVARCDRLKKELMILSQNLSQKSILAEEAIQTFSNHFDSSTIRSFCNLLRAYFLYGDTDSYSKDLVNSVANSAKAQAIKDQNDMENKGQALTMAFFVIIIFAVVYIIISSISSMGSIF</sequence>
<evidence type="ECO:0000313" key="2">
    <source>
        <dbReference type="EMBL" id="RGM75396.1"/>
    </source>
</evidence>
<dbReference type="AlphaFoldDB" id="A0A3E4YKV3"/>
<evidence type="ECO:0008006" key="4">
    <source>
        <dbReference type="Google" id="ProtNLM"/>
    </source>
</evidence>
<proteinExistence type="predicted"/>
<feature type="transmembrane region" description="Helical" evidence="1">
    <location>
        <begin position="80"/>
        <end position="98"/>
    </location>
</feature>